<dbReference type="OMA" id="HSHIVTV"/>
<dbReference type="PANTHER" id="PTHR11455">
    <property type="entry name" value="CRYPTOCHROME"/>
    <property type="match status" value="1"/>
</dbReference>
<dbReference type="InterPro" id="IPR002081">
    <property type="entry name" value="Cryptochrome/DNA_photolyase_1"/>
</dbReference>
<comment type="caution">
    <text evidence="2">The sequence shown here is derived from an EMBL/GenBank/DDBJ whole genome shotgun (WGS) entry which is preliminary data.</text>
</comment>
<dbReference type="Proteomes" id="UP000324585">
    <property type="component" value="Unassembled WGS sequence"/>
</dbReference>
<dbReference type="OrthoDB" id="5897at2759"/>
<dbReference type="InterPro" id="IPR006050">
    <property type="entry name" value="DNA_photolyase_N"/>
</dbReference>
<proteinExistence type="predicted"/>
<evidence type="ECO:0000313" key="2">
    <source>
        <dbReference type="EMBL" id="KAA8494999.1"/>
    </source>
</evidence>
<keyword evidence="3" id="KW-1185">Reference proteome</keyword>
<dbReference type="Gene3D" id="3.40.50.620">
    <property type="entry name" value="HUPs"/>
    <property type="match status" value="1"/>
</dbReference>
<evidence type="ECO:0000259" key="1">
    <source>
        <dbReference type="PROSITE" id="PS51645"/>
    </source>
</evidence>
<gene>
    <name evidence="2" type="ORF">FVE85_3240</name>
</gene>
<accession>A0A5J4YU15</accession>
<dbReference type="GO" id="GO:0003904">
    <property type="term" value="F:deoxyribodipyrimidine photo-lyase activity"/>
    <property type="evidence" value="ECO:0007669"/>
    <property type="project" value="TreeGrafter"/>
</dbReference>
<keyword evidence="2" id="KW-0675">Receptor</keyword>
<sequence length="361" mass="38486">MAFVVSGSAPISRTSTRVLCSPPSAASLGSLRNGMSFMSMNTLDSSHSATANAARPASGAKLQLDLVRLPYTGHRMRAPAAVPSGVNRVLVWFQADLRVQDNEALNEAVNRCAVPGGAFVPVYASSNHTTDRLNAAQELKSEMQKAGSDLIAVHSSSAADTANALLELVSAEHLQAVFLNFATSDRDADEQQRVISSLEEAGVQAFGFWSNALCDVSRIETAENEQLSLIALRKETAEANAIAKPIEAKRAMPKLPTPVYDYNTLELAAIHGRGTSRALAQLQSLDKESQTLNVRGLKGADLVLALKGALDCGSLSAKMVHSHIVTVMGEARGYLFNEIAFRTFTCGILRSKMASSVKTLV</sequence>
<organism evidence="2 3">
    <name type="scientific">Porphyridium purpureum</name>
    <name type="common">Red alga</name>
    <name type="synonym">Porphyridium cruentum</name>
    <dbReference type="NCBI Taxonomy" id="35688"/>
    <lineage>
        <taxon>Eukaryota</taxon>
        <taxon>Rhodophyta</taxon>
        <taxon>Bangiophyceae</taxon>
        <taxon>Porphyridiales</taxon>
        <taxon>Porphyridiaceae</taxon>
        <taxon>Porphyridium</taxon>
    </lineage>
</organism>
<feature type="domain" description="Photolyase/cryptochrome alpha/beta" evidence="1">
    <location>
        <begin position="87"/>
        <end position="213"/>
    </location>
</feature>
<name>A0A5J4YU15_PORPP</name>
<dbReference type="GO" id="GO:0071949">
    <property type="term" value="F:FAD binding"/>
    <property type="evidence" value="ECO:0007669"/>
    <property type="project" value="TreeGrafter"/>
</dbReference>
<dbReference type="GO" id="GO:0003677">
    <property type="term" value="F:DNA binding"/>
    <property type="evidence" value="ECO:0007669"/>
    <property type="project" value="TreeGrafter"/>
</dbReference>
<dbReference type="AlphaFoldDB" id="A0A5J4YU15"/>
<protein>
    <submittedName>
        <fullName evidence="2">Blue-light photoreceptor PHR2</fullName>
    </submittedName>
</protein>
<evidence type="ECO:0000313" key="3">
    <source>
        <dbReference type="Proteomes" id="UP000324585"/>
    </source>
</evidence>
<dbReference type="EMBL" id="VRMN01000004">
    <property type="protein sequence ID" value="KAA8494999.1"/>
    <property type="molecule type" value="Genomic_DNA"/>
</dbReference>
<dbReference type="PROSITE" id="PS51645">
    <property type="entry name" value="PHR_CRY_ALPHA_BETA"/>
    <property type="match status" value="1"/>
</dbReference>
<dbReference type="InterPro" id="IPR036155">
    <property type="entry name" value="Crypto/Photolyase_N_sf"/>
</dbReference>
<dbReference type="PANTHER" id="PTHR11455:SF9">
    <property type="entry name" value="CRYPTOCHROME CIRCADIAN CLOCK 5 ISOFORM X1"/>
    <property type="match status" value="1"/>
</dbReference>
<reference evidence="3" key="1">
    <citation type="journal article" date="2019" name="Nat. Commun.">
        <title>Expansion of phycobilisome linker gene families in mesophilic red algae.</title>
        <authorList>
            <person name="Lee J."/>
            <person name="Kim D."/>
            <person name="Bhattacharya D."/>
            <person name="Yoon H.S."/>
        </authorList>
    </citation>
    <scope>NUCLEOTIDE SEQUENCE [LARGE SCALE GENOMIC DNA]</scope>
    <source>
        <strain evidence="3">CCMP 1328</strain>
    </source>
</reference>
<dbReference type="SUPFAM" id="SSF52425">
    <property type="entry name" value="Cryptochrome/photolyase, N-terminal domain"/>
    <property type="match status" value="1"/>
</dbReference>
<dbReference type="Pfam" id="PF00875">
    <property type="entry name" value="DNA_photolyase"/>
    <property type="match status" value="1"/>
</dbReference>
<dbReference type="InterPro" id="IPR014729">
    <property type="entry name" value="Rossmann-like_a/b/a_fold"/>
</dbReference>